<dbReference type="Proteomes" id="UP001219518">
    <property type="component" value="Unassembled WGS sequence"/>
</dbReference>
<dbReference type="EMBL" id="JAHWGI010000968">
    <property type="protein sequence ID" value="KAK3918876.1"/>
    <property type="molecule type" value="Genomic_DNA"/>
</dbReference>
<reference evidence="2" key="1">
    <citation type="submission" date="2021-07" db="EMBL/GenBank/DDBJ databases">
        <authorList>
            <person name="Catto M.A."/>
            <person name="Jacobson A."/>
            <person name="Kennedy G."/>
            <person name="Labadie P."/>
            <person name="Hunt B.G."/>
            <person name="Srinivasan R."/>
        </authorList>
    </citation>
    <scope>NUCLEOTIDE SEQUENCE</scope>
    <source>
        <strain evidence="2">PL_HMW_Pooled</strain>
        <tissue evidence="2">Head</tissue>
    </source>
</reference>
<evidence type="ECO:0000313" key="2">
    <source>
        <dbReference type="EMBL" id="KAK3918876.1"/>
    </source>
</evidence>
<feature type="region of interest" description="Disordered" evidence="1">
    <location>
        <begin position="204"/>
        <end position="234"/>
    </location>
</feature>
<protein>
    <submittedName>
        <fullName evidence="2">Gag-Pol polyprotein</fullName>
    </submittedName>
</protein>
<reference evidence="2" key="2">
    <citation type="journal article" date="2023" name="BMC Genomics">
        <title>Pest status, molecular evolution, and epigenetic factors derived from the genome assembly of Frankliniella fusca, a thysanopteran phytovirus vector.</title>
        <authorList>
            <person name="Catto M.A."/>
            <person name="Labadie P.E."/>
            <person name="Jacobson A.L."/>
            <person name="Kennedy G.G."/>
            <person name="Srinivasan R."/>
            <person name="Hunt B.G."/>
        </authorList>
    </citation>
    <scope>NUCLEOTIDE SEQUENCE</scope>
    <source>
        <strain evidence="2">PL_HMW_Pooled</strain>
    </source>
</reference>
<feature type="compositionally biased region" description="Polar residues" evidence="1">
    <location>
        <begin position="204"/>
        <end position="218"/>
    </location>
</feature>
<sequence>MPEDREAHQQKPRRKVREPEQFSFEAKDWPGWKRQWELYYDLEEMENDPEKIRVSTFLYLMGPQASEILSTFDLTAADRRKYENVFHCFDQLFSAKVNVVFERARFNRRVQREREPVELFVMDLKQLASTCKYGTLKDELIRDRIIVSIGDEALSLALAQEDERVLTLEKCVARVTTAENVLTNATTIRESSGPAVQVHVVKNNYQNSRKNQRHQTQTSESKSSYSKSKQPDRQCGYCRGKWHKDKLKCPARGQTCHSCGKLDHFGPMCRSKRKIQELEEADGETEDEENQVEEVQGPQRYSFLEVVNQPKPKVSPMIEVEEMNVPPLMLDILVGGRVMLRHKADLGADVNVIGQDYLSKFPGVKLEPIGNLTGAGKHVLQVGKFQTTMEWEGRKETT</sequence>
<accession>A0AAE1LG24</accession>
<gene>
    <name evidence="2" type="ORF">KUF71_001000</name>
</gene>
<proteinExistence type="predicted"/>
<dbReference type="AlphaFoldDB" id="A0AAE1LG24"/>
<comment type="caution">
    <text evidence="2">The sequence shown here is derived from an EMBL/GenBank/DDBJ whole genome shotgun (WGS) entry which is preliminary data.</text>
</comment>
<evidence type="ECO:0000256" key="1">
    <source>
        <dbReference type="SAM" id="MobiDB-lite"/>
    </source>
</evidence>
<name>A0AAE1LG24_9NEOP</name>
<dbReference type="PANTHER" id="PTHR33198:SF20">
    <property type="entry name" value="RETROTRANSPOSON GAG DOMAIN-CONTAINING PROTEIN"/>
    <property type="match status" value="1"/>
</dbReference>
<dbReference type="PANTHER" id="PTHR33198">
    <property type="entry name" value="ANK_REP_REGION DOMAIN-CONTAINING PROTEIN-RELATED"/>
    <property type="match status" value="1"/>
</dbReference>
<organism evidence="2 3">
    <name type="scientific">Frankliniella fusca</name>
    <dbReference type="NCBI Taxonomy" id="407009"/>
    <lineage>
        <taxon>Eukaryota</taxon>
        <taxon>Metazoa</taxon>
        <taxon>Ecdysozoa</taxon>
        <taxon>Arthropoda</taxon>
        <taxon>Hexapoda</taxon>
        <taxon>Insecta</taxon>
        <taxon>Pterygota</taxon>
        <taxon>Neoptera</taxon>
        <taxon>Paraneoptera</taxon>
        <taxon>Thysanoptera</taxon>
        <taxon>Terebrantia</taxon>
        <taxon>Thripoidea</taxon>
        <taxon>Thripidae</taxon>
        <taxon>Frankliniella</taxon>
    </lineage>
</organism>
<evidence type="ECO:0000313" key="3">
    <source>
        <dbReference type="Proteomes" id="UP001219518"/>
    </source>
</evidence>
<feature type="compositionally biased region" description="Low complexity" evidence="1">
    <location>
        <begin position="219"/>
        <end position="228"/>
    </location>
</feature>
<keyword evidence="3" id="KW-1185">Reference proteome</keyword>